<evidence type="ECO:0000256" key="7">
    <source>
        <dbReference type="SAM" id="MobiDB-lite"/>
    </source>
</evidence>
<dbReference type="CDD" id="cd00067">
    <property type="entry name" value="GAL4"/>
    <property type="match status" value="1"/>
</dbReference>
<gene>
    <name evidence="9" type="ORF">BDV25DRAFT_168906</name>
</gene>
<reference evidence="9 10" key="1">
    <citation type="submission" date="2019-04" db="EMBL/GenBank/DDBJ databases">
        <title>Friends and foes A comparative genomics study of 23 Aspergillus species from section Flavi.</title>
        <authorList>
            <consortium name="DOE Joint Genome Institute"/>
            <person name="Kjaerbolling I."/>
            <person name="Vesth T."/>
            <person name="Frisvad J.C."/>
            <person name="Nybo J.L."/>
            <person name="Theobald S."/>
            <person name="Kildgaard S."/>
            <person name="Isbrandt T."/>
            <person name="Kuo A."/>
            <person name="Sato A."/>
            <person name="Lyhne E.K."/>
            <person name="Kogle M.E."/>
            <person name="Wiebenga A."/>
            <person name="Kun R.S."/>
            <person name="Lubbers R.J."/>
            <person name="Makela M.R."/>
            <person name="Barry K."/>
            <person name="Chovatia M."/>
            <person name="Clum A."/>
            <person name="Daum C."/>
            <person name="Haridas S."/>
            <person name="He G."/>
            <person name="LaButti K."/>
            <person name="Lipzen A."/>
            <person name="Mondo S."/>
            <person name="Riley R."/>
            <person name="Salamov A."/>
            <person name="Simmons B.A."/>
            <person name="Magnuson J.K."/>
            <person name="Henrissat B."/>
            <person name="Mortensen U.H."/>
            <person name="Larsen T.O."/>
            <person name="Devries R.P."/>
            <person name="Grigoriev I.V."/>
            <person name="Machida M."/>
            <person name="Baker S.E."/>
            <person name="Andersen M.R."/>
        </authorList>
    </citation>
    <scope>NUCLEOTIDE SEQUENCE [LARGE SCALE GENOMIC DNA]</scope>
    <source>
        <strain evidence="9 10">IBT 18842</strain>
    </source>
</reference>
<dbReference type="PANTHER" id="PTHR31944:SF129">
    <property type="entry name" value="ASPYRIDONES CLUSTER REGULATOR APDR-RELATED"/>
    <property type="match status" value="1"/>
</dbReference>
<dbReference type="Proteomes" id="UP000325780">
    <property type="component" value="Unassembled WGS sequence"/>
</dbReference>
<keyword evidence="5" id="KW-0804">Transcription</keyword>
<keyword evidence="4" id="KW-0238">DNA-binding</keyword>
<evidence type="ECO:0000259" key="8">
    <source>
        <dbReference type="PROSITE" id="PS50048"/>
    </source>
</evidence>
<feature type="domain" description="Zn(2)-C6 fungal-type" evidence="8">
    <location>
        <begin position="16"/>
        <end position="47"/>
    </location>
</feature>
<keyword evidence="2" id="KW-0862">Zinc</keyword>
<keyword evidence="3" id="KW-0805">Transcription regulation</keyword>
<dbReference type="SMART" id="SM00066">
    <property type="entry name" value="GAL4"/>
    <property type="match status" value="1"/>
</dbReference>
<evidence type="ECO:0000313" key="9">
    <source>
        <dbReference type="EMBL" id="KAE8153450.1"/>
    </source>
</evidence>
<dbReference type="EMBL" id="ML742039">
    <property type="protein sequence ID" value="KAE8153450.1"/>
    <property type="molecule type" value="Genomic_DNA"/>
</dbReference>
<keyword evidence="10" id="KW-1185">Reference proteome</keyword>
<dbReference type="PROSITE" id="PS50048">
    <property type="entry name" value="ZN2_CY6_FUNGAL_2"/>
    <property type="match status" value="1"/>
</dbReference>
<evidence type="ECO:0000256" key="2">
    <source>
        <dbReference type="ARBA" id="ARBA00022833"/>
    </source>
</evidence>
<dbReference type="InterPro" id="IPR001138">
    <property type="entry name" value="Zn2Cys6_DnaBD"/>
</dbReference>
<dbReference type="GO" id="GO:0006351">
    <property type="term" value="P:DNA-templated transcription"/>
    <property type="evidence" value="ECO:0007669"/>
    <property type="project" value="InterPro"/>
</dbReference>
<evidence type="ECO:0000256" key="4">
    <source>
        <dbReference type="ARBA" id="ARBA00023125"/>
    </source>
</evidence>
<evidence type="ECO:0000256" key="3">
    <source>
        <dbReference type="ARBA" id="ARBA00023015"/>
    </source>
</evidence>
<dbReference type="PROSITE" id="PS00463">
    <property type="entry name" value="ZN2_CY6_FUNGAL_1"/>
    <property type="match status" value="1"/>
</dbReference>
<accession>A0A5N6U4K9</accession>
<keyword evidence="6" id="KW-0539">Nucleus</keyword>
<dbReference type="GO" id="GO:0000978">
    <property type="term" value="F:RNA polymerase II cis-regulatory region sequence-specific DNA binding"/>
    <property type="evidence" value="ECO:0007669"/>
    <property type="project" value="TreeGrafter"/>
</dbReference>
<dbReference type="GO" id="GO:0005634">
    <property type="term" value="C:nucleus"/>
    <property type="evidence" value="ECO:0007669"/>
    <property type="project" value="TreeGrafter"/>
</dbReference>
<evidence type="ECO:0000256" key="1">
    <source>
        <dbReference type="ARBA" id="ARBA00022723"/>
    </source>
</evidence>
<dbReference type="InterPro" id="IPR036864">
    <property type="entry name" value="Zn2-C6_fun-type_DNA-bd_sf"/>
</dbReference>
<feature type="region of interest" description="Disordered" evidence="7">
    <location>
        <begin position="165"/>
        <end position="184"/>
    </location>
</feature>
<dbReference type="Pfam" id="PF00172">
    <property type="entry name" value="Zn_clus"/>
    <property type="match status" value="1"/>
</dbReference>
<dbReference type="OrthoDB" id="4337792at2759"/>
<sequence length="789" mass="88785">MSPDHRPLKRRRPAKSCEQCRQRKVRCDQNIPCGPCTRARTELRCSYRGTAASPQTPLPTPDLYGPIHDVVPHPAPNHHTPTSLGDVEPRKTMERLPPADSLLPPISPVQLEPSVRDVQRRLQSLEDRLSRCESNNASEAHYTGLAQPLHDLTEKVQAIEHQLSRSSALADPREDEGLSVSSIPPRLHVSGNKMKLQGPTHWIHRVDKLQVIQSFNTKEPEPSFKELKGDLASLIKECRRFRQAIKSQQSVRFSEPIADLYSTIPPRSVCDKFVNYYLQTFEMIYRVVHVPSFWKEYDKFWEQPQFAAASFLMKLVLILTIGAVFYSGRENLLNDQYTHLAQTWIYAAHWWLTGPTEKTTMNLDGMQVFCLLLLARKVGPLGSSPWLSTGSLAQIAMTIGLHQDPAQFPTLSFFQSEMRVRLWATVLELILQSSLESAAVPPPLSDDFVTRAPLNIDDQDISPNSSTTPIPKPSSIFTNTSIQILLYESSRLRLSAIQSITNRNQQTYQQVLQLGSKLQDICRRFAKFFHSMATRDYTHDSGPTSFHRKYLDIELRRYILALHMPFMMQARKDPQYYYSRKVCLESAMVIASYADDLNLPSNELDYLSRLTIVGRGSFKGPLGLDIISVLGLEIVTQLEEDASERQQSVNPKPGPLEELAKASRAPLVHSLEHILGQLLQIIALGSPSTKRYNFLAAILGQIRAMESGQCIKRVIYESVKQSLKECYSLMQDHAERAPRGSMPDPSAASVPHLADPTLSSLDMLDPGFDFDLQSLLCPTGMDGTSSAGF</sequence>
<dbReference type="SUPFAM" id="SSF57701">
    <property type="entry name" value="Zn2/Cys6 DNA-binding domain"/>
    <property type="match status" value="1"/>
</dbReference>
<proteinExistence type="predicted"/>
<dbReference type="Gene3D" id="4.10.240.10">
    <property type="entry name" value="Zn(2)-C6 fungal-type DNA-binding domain"/>
    <property type="match status" value="1"/>
</dbReference>
<evidence type="ECO:0000256" key="6">
    <source>
        <dbReference type="ARBA" id="ARBA00023242"/>
    </source>
</evidence>
<dbReference type="AlphaFoldDB" id="A0A5N6U4K9"/>
<dbReference type="PANTHER" id="PTHR31944">
    <property type="entry name" value="HEME-RESPONSIVE ZINC FINGER TRANSCRIPTION FACTOR HAP1"/>
    <property type="match status" value="1"/>
</dbReference>
<dbReference type="InterPro" id="IPR051430">
    <property type="entry name" value="Fungal_TF_Env_Response"/>
</dbReference>
<organism evidence="9 10">
    <name type="scientific">Aspergillus avenaceus</name>
    <dbReference type="NCBI Taxonomy" id="36643"/>
    <lineage>
        <taxon>Eukaryota</taxon>
        <taxon>Fungi</taxon>
        <taxon>Dikarya</taxon>
        <taxon>Ascomycota</taxon>
        <taxon>Pezizomycotina</taxon>
        <taxon>Eurotiomycetes</taxon>
        <taxon>Eurotiomycetidae</taxon>
        <taxon>Eurotiales</taxon>
        <taxon>Aspergillaceae</taxon>
        <taxon>Aspergillus</taxon>
        <taxon>Aspergillus subgen. Circumdati</taxon>
    </lineage>
</organism>
<dbReference type="CDD" id="cd12148">
    <property type="entry name" value="fungal_TF_MHR"/>
    <property type="match status" value="1"/>
</dbReference>
<dbReference type="InterPro" id="IPR007219">
    <property type="entry name" value="XnlR_reg_dom"/>
</dbReference>
<name>A0A5N6U4K9_ASPAV</name>
<evidence type="ECO:0000313" key="10">
    <source>
        <dbReference type="Proteomes" id="UP000325780"/>
    </source>
</evidence>
<evidence type="ECO:0000256" key="5">
    <source>
        <dbReference type="ARBA" id="ARBA00023163"/>
    </source>
</evidence>
<protein>
    <recommendedName>
        <fullName evidence="8">Zn(2)-C6 fungal-type domain-containing protein</fullName>
    </recommendedName>
</protein>
<dbReference type="Pfam" id="PF04082">
    <property type="entry name" value="Fungal_trans"/>
    <property type="match status" value="1"/>
</dbReference>
<dbReference type="GO" id="GO:0001228">
    <property type="term" value="F:DNA-binding transcription activator activity, RNA polymerase II-specific"/>
    <property type="evidence" value="ECO:0007669"/>
    <property type="project" value="TreeGrafter"/>
</dbReference>
<dbReference type="GO" id="GO:0008270">
    <property type="term" value="F:zinc ion binding"/>
    <property type="evidence" value="ECO:0007669"/>
    <property type="project" value="InterPro"/>
</dbReference>
<keyword evidence="1" id="KW-0479">Metal-binding</keyword>